<keyword evidence="2" id="KW-1185">Reference proteome</keyword>
<accession>A0ABM9EBH6</accession>
<evidence type="ECO:0000313" key="1">
    <source>
        <dbReference type="EMBL" id="CAH2406184.1"/>
    </source>
</evidence>
<reference evidence="1" key="1">
    <citation type="submission" date="2022-03" db="EMBL/GenBank/DDBJ databases">
        <authorList>
            <person name="Brunel B."/>
        </authorList>
    </citation>
    <scope>NUCLEOTIDE SEQUENCE</scope>
    <source>
        <strain evidence="1">STM4922sample</strain>
    </source>
</reference>
<comment type="caution">
    <text evidence="1">The sequence shown here is derived from an EMBL/GenBank/DDBJ whole genome shotgun (WGS) entry which is preliminary data.</text>
</comment>
<dbReference type="EMBL" id="CAKXZS010000042">
    <property type="protein sequence ID" value="CAH2406184.1"/>
    <property type="molecule type" value="Genomic_DNA"/>
</dbReference>
<proteinExistence type="predicted"/>
<name>A0ABM9EBH6_9HYPH</name>
<sequence>MAGPQTSRLQQHLSVFLKFSYSLIRKALVRATARRLLSVVGIPIWSNQIDTIPQL</sequence>
<gene>
    <name evidence="1" type="ORF">MES4922_470027</name>
</gene>
<evidence type="ECO:0008006" key="3">
    <source>
        <dbReference type="Google" id="ProtNLM"/>
    </source>
</evidence>
<dbReference type="Proteomes" id="UP001152604">
    <property type="component" value="Unassembled WGS sequence"/>
</dbReference>
<organism evidence="1 2">
    <name type="scientific">Mesorhizobium ventifaucium</name>
    <dbReference type="NCBI Taxonomy" id="666020"/>
    <lineage>
        <taxon>Bacteria</taxon>
        <taxon>Pseudomonadati</taxon>
        <taxon>Pseudomonadota</taxon>
        <taxon>Alphaproteobacteria</taxon>
        <taxon>Hyphomicrobiales</taxon>
        <taxon>Phyllobacteriaceae</taxon>
        <taxon>Mesorhizobium</taxon>
    </lineage>
</organism>
<evidence type="ECO:0000313" key="2">
    <source>
        <dbReference type="Proteomes" id="UP001152604"/>
    </source>
</evidence>
<protein>
    <recommendedName>
        <fullName evidence="3">Integrase</fullName>
    </recommendedName>
</protein>